<dbReference type="AlphaFoldDB" id="A0AAV5WW82"/>
<organism evidence="1 2">
    <name type="scientific">Pristionchus fissidentatus</name>
    <dbReference type="NCBI Taxonomy" id="1538716"/>
    <lineage>
        <taxon>Eukaryota</taxon>
        <taxon>Metazoa</taxon>
        <taxon>Ecdysozoa</taxon>
        <taxon>Nematoda</taxon>
        <taxon>Chromadorea</taxon>
        <taxon>Rhabditida</taxon>
        <taxon>Rhabditina</taxon>
        <taxon>Diplogasteromorpha</taxon>
        <taxon>Diplogasteroidea</taxon>
        <taxon>Neodiplogasteridae</taxon>
        <taxon>Pristionchus</taxon>
    </lineage>
</organism>
<feature type="non-terminal residue" evidence="1">
    <location>
        <position position="1"/>
    </location>
</feature>
<comment type="caution">
    <text evidence="1">The sequence shown here is derived from an EMBL/GenBank/DDBJ whole genome shotgun (WGS) entry which is preliminary data.</text>
</comment>
<protein>
    <submittedName>
        <fullName evidence="1">Uncharacterized protein</fullName>
    </submittedName>
</protein>
<feature type="non-terminal residue" evidence="1">
    <location>
        <position position="236"/>
    </location>
</feature>
<dbReference type="Proteomes" id="UP001432322">
    <property type="component" value="Unassembled WGS sequence"/>
</dbReference>
<dbReference type="EMBL" id="BTSY01000007">
    <property type="protein sequence ID" value="GMT36631.1"/>
    <property type="molecule type" value="Genomic_DNA"/>
</dbReference>
<sequence length="236" mass="26530">EKHRITVERSRSGQTAPRSGLDIAHLSSARWLGRPVGSASCALGGRRDGDADGSGTVAAPIVRPVPVARHGTDGLKQRHRREIRVKEDEGRNDQIVDILEMNNFSSRDARNFASGNVKILEDRGEFVSKSCLEFLDFVNVDFFEFLVVFDLPLLRPLHHFIELVFVVWRTEEFCEELINGFSRKALLQHSLTELGLVSLQNSEEDGVFLGESDHWGDYCGGRHSRFERKGKANGEK</sequence>
<name>A0AAV5WW82_9BILA</name>
<proteinExistence type="predicted"/>
<keyword evidence="2" id="KW-1185">Reference proteome</keyword>
<evidence type="ECO:0000313" key="1">
    <source>
        <dbReference type="EMBL" id="GMT36631.1"/>
    </source>
</evidence>
<evidence type="ECO:0000313" key="2">
    <source>
        <dbReference type="Proteomes" id="UP001432322"/>
    </source>
</evidence>
<gene>
    <name evidence="1" type="ORF">PFISCL1PPCAC_27928</name>
</gene>
<reference evidence="1" key="1">
    <citation type="submission" date="2023-10" db="EMBL/GenBank/DDBJ databases">
        <title>Genome assembly of Pristionchus species.</title>
        <authorList>
            <person name="Yoshida K."/>
            <person name="Sommer R.J."/>
        </authorList>
    </citation>
    <scope>NUCLEOTIDE SEQUENCE</scope>
    <source>
        <strain evidence="1">RS5133</strain>
    </source>
</reference>
<accession>A0AAV5WW82</accession>